<dbReference type="RefSeq" id="WP_187024682.1">
    <property type="nucleotide sequence ID" value="NZ_JACOPB010000029.1"/>
</dbReference>
<dbReference type="Proteomes" id="UP000634672">
    <property type="component" value="Unassembled WGS sequence"/>
</dbReference>
<name>A0ABR7HGC9_9FIRM</name>
<sequence>MNKCLLESIMKAHGDTGTTLSQYLGMARSTFSAKINETKGAEFTQGEIASIKRRYSLDANVVVEIFFTQDVSNLDTMTN</sequence>
<dbReference type="EMBL" id="JACOPB010000029">
    <property type="protein sequence ID" value="MBC5712225.1"/>
    <property type="molecule type" value="Genomic_DNA"/>
</dbReference>
<proteinExistence type="predicted"/>
<comment type="caution">
    <text evidence="1">The sequence shown here is derived from an EMBL/GenBank/DDBJ whole genome shotgun (WGS) entry which is preliminary data.</text>
</comment>
<accession>A0ABR7HGC9</accession>
<evidence type="ECO:0000313" key="2">
    <source>
        <dbReference type="Proteomes" id="UP000634672"/>
    </source>
</evidence>
<evidence type="ECO:0000313" key="1">
    <source>
        <dbReference type="EMBL" id="MBC5712225.1"/>
    </source>
</evidence>
<reference evidence="1 2" key="1">
    <citation type="submission" date="2020-08" db="EMBL/GenBank/DDBJ databases">
        <title>Genome public.</title>
        <authorList>
            <person name="Liu C."/>
            <person name="Sun Q."/>
        </authorList>
    </citation>
    <scope>NUCLEOTIDE SEQUENCE [LARGE SCALE GENOMIC DNA]</scope>
    <source>
        <strain evidence="1 2">NSJ-66</strain>
    </source>
</reference>
<gene>
    <name evidence="1" type="ORF">H8S75_30400</name>
</gene>
<organism evidence="1 2">
    <name type="scientific">Hungatella hominis</name>
    <dbReference type="NCBI Taxonomy" id="2763050"/>
    <lineage>
        <taxon>Bacteria</taxon>
        <taxon>Bacillati</taxon>
        <taxon>Bacillota</taxon>
        <taxon>Clostridia</taxon>
        <taxon>Lachnospirales</taxon>
        <taxon>Lachnospiraceae</taxon>
        <taxon>Hungatella</taxon>
    </lineage>
</organism>
<keyword evidence="2" id="KW-1185">Reference proteome</keyword>
<protein>
    <recommendedName>
        <fullName evidence="3">XRE family transcriptional regulator</fullName>
    </recommendedName>
</protein>
<evidence type="ECO:0008006" key="3">
    <source>
        <dbReference type="Google" id="ProtNLM"/>
    </source>
</evidence>